<dbReference type="PANTHER" id="PTHR30411:SF4">
    <property type="entry name" value="YBAK_AMINOACYL-TRNA SYNTHETASE-ASSOCIATED DOMAIN-CONTAINING PROTEIN"/>
    <property type="match status" value="1"/>
</dbReference>
<evidence type="ECO:0000256" key="1">
    <source>
        <dbReference type="SAM" id="Coils"/>
    </source>
</evidence>
<keyword evidence="4" id="KW-1185">Reference proteome</keyword>
<dbReference type="InterPro" id="IPR007214">
    <property type="entry name" value="YbaK/aa-tRNA-synth-assoc-dom"/>
</dbReference>
<organism evidence="3 4">
    <name type="scientific">Rhizopus stolonifer</name>
    <name type="common">Rhizopus nigricans</name>
    <dbReference type="NCBI Taxonomy" id="4846"/>
    <lineage>
        <taxon>Eukaryota</taxon>
        <taxon>Fungi</taxon>
        <taxon>Fungi incertae sedis</taxon>
        <taxon>Mucoromycota</taxon>
        <taxon>Mucoromycotina</taxon>
        <taxon>Mucoromycetes</taxon>
        <taxon>Mucorales</taxon>
        <taxon>Mucorineae</taxon>
        <taxon>Rhizopodaceae</taxon>
        <taxon>Rhizopus</taxon>
    </lineage>
</organism>
<evidence type="ECO:0000313" key="3">
    <source>
        <dbReference type="EMBL" id="RCI06263.1"/>
    </source>
</evidence>
<comment type="caution">
    <text evidence="3">The sequence shown here is derived from an EMBL/GenBank/DDBJ whole genome shotgun (WGS) entry which is preliminary data.</text>
</comment>
<name>A0A367KVM4_RHIST</name>
<sequence>MLVKDLPVEEQTALINLQKDISSLYSTFSDEYKVDWELECQKKTYTECPEIVEHVEKTLKTLNIFDKCQIIPVEPDYYDWELQQRAFRVNAPSKEHMCKSVILENTRCTHKDISDPLYSRYYCVITQYVAPVNTQKLLNYCRNLKNKEISKKNYNFRLADPEVSLQLTGFEKGGVSPFGMKQPIPIILAESVTKLKQRRKCIQTDPYKPCLRCEKIGRVCISPNNVSVDPNNEVDNLKGQVEQLSLTIKGFEDEMRALQQDKNAPLQQAMIENLCYNWKVRIRNGCFSIDTGIEYLSELLPYQQPISYLSPISTYSSSSSEDDWREESGILVSFKTREYGSLYGLTGKILSKCLRKKILESPPLMLEGSSLGLHAIMNQLINLYFNCHNIHIGMVHENSFRENLKLVEDPFNDLLSFAICCYVCSTPCYHLDFNTRQRRIMSDYFYSKTKDGILDQFDDPDKKMENVIVINLLFQYMHMTLKFLEYDSYITIAYQICLDLKAHYKIVGPQPTIEYVLYTRHLAGTYCLRIMLDCVTGKAITRQPLPFPKIISLADEPEATRRFMQAQASIISMYDHPFIDMLVEQIHLVYIGSTCTVKLEVLLRLDEIVSEHRQTIPEQMNFCKDIYNEEQCKKEIDNSEDFFTIFTFIQFSIIILGFHASFLQPVTLNNETEELLHIIRQQSFDRSQKAARLALYGIKRISQLRCISPCHYQLSATGALLYIFDTLILQCSAENIATEAKQMFFTGLASIGKTRGIQESDLPSSMQVSKCDIREFIHSRTADINYYNGYPDPWYALIPRSDSDSEQLQIFNETFKNFTDEVIKRLGEPPAPPAPTENDVRLENSVSIREDNARLARIEKALYSLCDRV</sequence>
<feature type="domain" description="YbaK/aminoacyl-tRNA synthetase-associated" evidence="2">
    <location>
        <begin position="146"/>
        <end position="196"/>
    </location>
</feature>
<dbReference type="SUPFAM" id="SSF55826">
    <property type="entry name" value="YbaK/ProRS associated domain"/>
    <property type="match status" value="1"/>
</dbReference>
<dbReference type="GO" id="GO:0002161">
    <property type="term" value="F:aminoacyl-tRNA deacylase activity"/>
    <property type="evidence" value="ECO:0007669"/>
    <property type="project" value="InterPro"/>
</dbReference>
<dbReference type="Pfam" id="PF04073">
    <property type="entry name" value="tRNA_edit"/>
    <property type="match status" value="1"/>
</dbReference>
<dbReference type="AlphaFoldDB" id="A0A367KVM4"/>
<dbReference type="PANTHER" id="PTHR30411">
    <property type="entry name" value="CYTOPLASMIC PROTEIN"/>
    <property type="match status" value="1"/>
</dbReference>
<keyword evidence="1" id="KW-0175">Coiled coil</keyword>
<proteinExistence type="predicted"/>
<reference evidence="3 4" key="1">
    <citation type="journal article" date="2018" name="G3 (Bethesda)">
        <title>Phylogenetic and Phylogenomic Definition of Rhizopus Species.</title>
        <authorList>
            <person name="Gryganskyi A.P."/>
            <person name="Golan J."/>
            <person name="Dolatabadi S."/>
            <person name="Mondo S."/>
            <person name="Robb S."/>
            <person name="Idnurm A."/>
            <person name="Muszewska A."/>
            <person name="Steczkiewicz K."/>
            <person name="Masonjones S."/>
            <person name="Liao H.L."/>
            <person name="Gajdeczka M.T."/>
            <person name="Anike F."/>
            <person name="Vuek A."/>
            <person name="Anishchenko I.M."/>
            <person name="Voigt K."/>
            <person name="de Hoog G.S."/>
            <person name="Smith M.E."/>
            <person name="Heitman J."/>
            <person name="Vilgalys R."/>
            <person name="Stajich J.E."/>
        </authorList>
    </citation>
    <scope>NUCLEOTIDE SEQUENCE [LARGE SCALE GENOMIC DNA]</scope>
    <source>
        <strain evidence="3 4">LSU 92-RS-03</strain>
    </source>
</reference>
<dbReference type="Proteomes" id="UP000253551">
    <property type="component" value="Unassembled WGS sequence"/>
</dbReference>
<dbReference type="InterPro" id="IPR036754">
    <property type="entry name" value="YbaK/aa-tRNA-synt-asso_dom_sf"/>
</dbReference>
<dbReference type="OrthoDB" id="1058301at2759"/>
<evidence type="ECO:0000259" key="2">
    <source>
        <dbReference type="Pfam" id="PF04073"/>
    </source>
</evidence>
<feature type="coiled-coil region" evidence="1">
    <location>
        <begin position="234"/>
        <end position="261"/>
    </location>
</feature>
<dbReference type="EMBL" id="PJQM01000193">
    <property type="protein sequence ID" value="RCI06263.1"/>
    <property type="molecule type" value="Genomic_DNA"/>
</dbReference>
<accession>A0A367KVM4</accession>
<dbReference type="STRING" id="4846.A0A367KVM4"/>
<dbReference type="CDD" id="cd04332">
    <property type="entry name" value="YbaK_like"/>
    <property type="match status" value="1"/>
</dbReference>
<evidence type="ECO:0000313" key="4">
    <source>
        <dbReference type="Proteomes" id="UP000253551"/>
    </source>
</evidence>
<dbReference type="CDD" id="cd12148">
    <property type="entry name" value="fungal_TF_MHR"/>
    <property type="match status" value="1"/>
</dbReference>
<protein>
    <recommendedName>
        <fullName evidence="2">YbaK/aminoacyl-tRNA synthetase-associated domain-containing protein</fullName>
    </recommendedName>
</protein>
<dbReference type="Gene3D" id="3.90.960.10">
    <property type="entry name" value="YbaK/aminoacyl-tRNA synthetase-associated domain"/>
    <property type="match status" value="1"/>
</dbReference>
<gene>
    <name evidence="3" type="ORF">CU098_012618</name>
</gene>